<dbReference type="PROSITE" id="PS00092">
    <property type="entry name" value="N6_MTASE"/>
    <property type="match status" value="1"/>
</dbReference>
<dbReference type="InterPro" id="IPR029063">
    <property type="entry name" value="SAM-dependent_MTases_sf"/>
</dbReference>
<keyword evidence="4 7" id="KW-0808">Transferase</keyword>
<dbReference type="CDD" id="cd02440">
    <property type="entry name" value="AdoMet_MTases"/>
    <property type="match status" value="1"/>
</dbReference>
<protein>
    <submittedName>
        <fullName evidence="7">16S rRNA (Guanine1207-N2)-methyltransferase</fullName>
        <ecNumber evidence="7">2.1.1.172</ecNumber>
    </submittedName>
</protein>
<sequence>MTNRDRLALAVESGSLVLPDGDLVVLRAEPGLFLDLVPDAICEQAFRPTFDTLARANRRVEARLPDGTRAAAVVVNLSRSRAENLGAIARGLGMLADGGRLVIAGSKADGVDSLTRQVGNALPADGSFVKSHGRVVWLDRPALLPDAVAEWSAAAQPRPNDDGFLTAPGMFSPEHADPGSRRLAAELPGRLSGRVADLGAGWGWLAAQALSSNPGVTELDLYEADALALDAARANVRDPRARFHWSDATSLAAGTTRYDAVIANPPFHHGRAAEPDIGAAFIAAAARILKPSGTLHLVANRQLPYEAPLAAAFRQVEKIGESGIYKVIRADRPASPRSASGRSARP</sequence>
<dbReference type="AlphaFoldDB" id="A0A840SLA4"/>
<reference evidence="7 8" key="1">
    <citation type="submission" date="2020-08" db="EMBL/GenBank/DDBJ databases">
        <title>Genomic Encyclopedia of Type Strains, Phase IV (KMG-IV): sequencing the most valuable type-strain genomes for metagenomic binning, comparative biology and taxonomic classification.</title>
        <authorList>
            <person name="Goeker M."/>
        </authorList>
    </citation>
    <scope>NUCLEOTIDE SEQUENCE [LARGE SCALE GENOMIC DNA]</scope>
    <source>
        <strain evidence="7 8">DSM 101730</strain>
    </source>
</reference>
<keyword evidence="1" id="KW-0963">Cytoplasm</keyword>
<accession>A0A840SLA4</accession>
<evidence type="ECO:0000256" key="3">
    <source>
        <dbReference type="ARBA" id="ARBA00022603"/>
    </source>
</evidence>
<dbReference type="InterPro" id="IPR002052">
    <property type="entry name" value="DNA_methylase_N6_adenine_CS"/>
</dbReference>
<keyword evidence="3 7" id="KW-0489">Methyltransferase</keyword>
<dbReference type="GO" id="GO:0052914">
    <property type="term" value="F:16S rRNA (guanine(1207)-N(2))-methyltransferase activity"/>
    <property type="evidence" value="ECO:0007669"/>
    <property type="project" value="UniProtKB-EC"/>
</dbReference>
<feature type="domain" description="Methyltransferase small" evidence="6">
    <location>
        <begin position="164"/>
        <end position="328"/>
    </location>
</feature>
<name>A0A840SLA4_9RHOB</name>
<evidence type="ECO:0000256" key="1">
    <source>
        <dbReference type="ARBA" id="ARBA00022490"/>
    </source>
</evidence>
<keyword evidence="5" id="KW-0949">S-adenosyl-L-methionine</keyword>
<comment type="caution">
    <text evidence="7">The sequence shown here is derived from an EMBL/GenBank/DDBJ whole genome shotgun (WGS) entry which is preliminary data.</text>
</comment>
<evidence type="ECO:0000256" key="4">
    <source>
        <dbReference type="ARBA" id="ARBA00022679"/>
    </source>
</evidence>
<dbReference type="Pfam" id="PF05175">
    <property type="entry name" value="MTS"/>
    <property type="match status" value="1"/>
</dbReference>
<dbReference type="RefSeq" id="WP_184147368.1">
    <property type="nucleotide sequence ID" value="NZ_JACHFM010000001.1"/>
</dbReference>
<dbReference type="EC" id="2.1.1.172" evidence="7"/>
<evidence type="ECO:0000256" key="5">
    <source>
        <dbReference type="ARBA" id="ARBA00022691"/>
    </source>
</evidence>
<evidence type="ECO:0000256" key="2">
    <source>
        <dbReference type="ARBA" id="ARBA00022552"/>
    </source>
</evidence>
<proteinExistence type="predicted"/>
<gene>
    <name evidence="7" type="ORF">HNP73_000869</name>
</gene>
<dbReference type="InterPro" id="IPR046977">
    <property type="entry name" value="RsmC/RlmG"/>
</dbReference>
<dbReference type="GO" id="GO:0003676">
    <property type="term" value="F:nucleic acid binding"/>
    <property type="evidence" value="ECO:0007669"/>
    <property type="project" value="InterPro"/>
</dbReference>
<keyword evidence="2" id="KW-0698">rRNA processing</keyword>
<dbReference type="EMBL" id="JACHFM010000001">
    <property type="protein sequence ID" value="MBB5220948.1"/>
    <property type="molecule type" value="Genomic_DNA"/>
</dbReference>
<keyword evidence="8" id="KW-1185">Reference proteome</keyword>
<dbReference type="SUPFAM" id="SSF53335">
    <property type="entry name" value="S-adenosyl-L-methionine-dependent methyltransferases"/>
    <property type="match status" value="1"/>
</dbReference>
<dbReference type="PANTHER" id="PTHR47816">
    <property type="entry name" value="RIBOSOMAL RNA SMALL SUBUNIT METHYLTRANSFERASE C"/>
    <property type="match status" value="1"/>
</dbReference>
<dbReference type="Proteomes" id="UP000549457">
    <property type="component" value="Unassembled WGS sequence"/>
</dbReference>
<evidence type="ECO:0000313" key="7">
    <source>
        <dbReference type="EMBL" id="MBB5220948.1"/>
    </source>
</evidence>
<evidence type="ECO:0000259" key="6">
    <source>
        <dbReference type="Pfam" id="PF05175"/>
    </source>
</evidence>
<organism evidence="7 8">
    <name type="scientific">Amaricoccus macauensis</name>
    <dbReference type="NCBI Taxonomy" id="57001"/>
    <lineage>
        <taxon>Bacteria</taxon>
        <taxon>Pseudomonadati</taxon>
        <taxon>Pseudomonadota</taxon>
        <taxon>Alphaproteobacteria</taxon>
        <taxon>Rhodobacterales</taxon>
        <taxon>Paracoccaceae</taxon>
        <taxon>Amaricoccus</taxon>
    </lineage>
</organism>
<dbReference type="Gene3D" id="3.40.50.150">
    <property type="entry name" value="Vaccinia Virus protein VP39"/>
    <property type="match status" value="1"/>
</dbReference>
<dbReference type="PANTHER" id="PTHR47816:SF4">
    <property type="entry name" value="RIBOSOMAL RNA SMALL SUBUNIT METHYLTRANSFERASE C"/>
    <property type="match status" value="1"/>
</dbReference>
<evidence type="ECO:0000313" key="8">
    <source>
        <dbReference type="Proteomes" id="UP000549457"/>
    </source>
</evidence>
<dbReference type="InterPro" id="IPR007848">
    <property type="entry name" value="Small_mtfrase_dom"/>
</dbReference>